<gene>
    <name evidence="1" type="ORF">EZS27_007457</name>
</gene>
<reference evidence="1" key="1">
    <citation type="submission" date="2019-03" db="EMBL/GenBank/DDBJ databases">
        <title>Single cell metagenomics reveals metabolic interactions within the superorganism composed of flagellate Streblomastix strix and complex community of Bacteroidetes bacteria on its surface.</title>
        <authorList>
            <person name="Treitli S.C."/>
            <person name="Kolisko M."/>
            <person name="Husnik F."/>
            <person name="Keeling P."/>
            <person name="Hampl V."/>
        </authorList>
    </citation>
    <scope>NUCLEOTIDE SEQUENCE</scope>
    <source>
        <strain evidence="1">STM</strain>
    </source>
</reference>
<protein>
    <submittedName>
        <fullName evidence="1">Uncharacterized protein</fullName>
    </submittedName>
</protein>
<accession>A0A5J4SG97</accession>
<dbReference type="PROSITE" id="PS51257">
    <property type="entry name" value="PROKAR_LIPOPROTEIN"/>
    <property type="match status" value="1"/>
</dbReference>
<organism evidence="1">
    <name type="scientific">termite gut metagenome</name>
    <dbReference type="NCBI Taxonomy" id="433724"/>
    <lineage>
        <taxon>unclassified sequences</taxon>
        <taxon>metagenomes</taxon>
        <taxon>organismal metagenomes</taxon>
    </lineage>
</organism>
<comment type="caution">
    <text evidence="1">The sequence shown here is derived from an EMBL/GenBank/DDBJ whole genome shotgun (WGS) entry which is preliminary data.</text>
</comment>
<dbReference type="EMBL" id="SNRY01000193">
    <property type="protein sequence ID" value="KAA6344948.1"/>
    <property type="molecule type" value="Genomic_DNA"/>
</dbReference>
<evidence type="ECO:0000313" key="1">
    <source>
        <dbReference type="EMBL" id="KAA6344948.1"/>
    </source>
</evidence>
<dbReference type="AlphaFoldDB" id="A0A5J4SG97"/>
<sequence>MKITKLLTLFVLGTIIMSSCKKDPYKTSHPDHGKIEILANWHTEVEGFNIPEKYTLYVDGQTSTIPTTESVFPVLLKAGEYPVLVYSNSEKVIIAPDISTVAEVKVDKDGFINGSIGWLFVMSDVIGVEEDMVNKVSGEMKQLVRKLILILKIKDLSTPYASVIDESTLLTGVVSKLDYETDKIISESEVKVKPEFRRESTGEFIASLDLLGVVPDSKEGQVLSFKLLYNDGGKEKTIDVKIDLTPSMETFNTNKHIPMVLRLNMLNTEGEIIGWEVIDGGSQAVIWSLNTDD</sequence>
<proteinExistence type="predicted"/>
<name>A0A5J4SG97_9ZZZZ</name>